<evidence type="ECO:0000259" key="1">
    <source>
        <dbReference type="Pfam" id="PF12146"/>
    </source>
</evidence>
<keyword evidence="2" id="KW-0378">Hydrolase</keyword>
<keyword evidence="3" id="KW-1185">Reference proteome</keyword>
<name>A0ABP6S0Y2_9PSEU</name>
<evidence type="ECO:0000313" key="3">
    <source>
        <dbReference type="Proteomes" id="UP001500483"/>
    </source>
</evidence>
<dbReference type="PANTHER" id="PTHR43689:SF51">
    <property type="entry name" value="SLR1917 PROTEIN"/>
    <property type="match status" value="1"/>
</dbReference>
<organism evidence="2 3">
    <name type="scientific">Saccharopolyspora gregorii</name>
    <dbReference type="NCBI Taxonomy" id="33914"/>
    <lineage>
        <taxon>Bacteria</taxon>
        <taxon>Bacillati</taxon>
        <taxon>Actinomycetota</taxon>
        <taxon>Actinomycetes</taxon>
        <taxon>Pseudonocardiales</taxon>
        <taxon>Pseudonocardiaceae</taxon>
        <taxon>Saccharopolyspora</taxon>
    </lineage>
</organism>
<accession>A0ABP6S0Y2</accession>
<dbReference type="PANTHER" id="PTHR43689">
    <property type="entry name" value="HYDROLASE"/>
    <property type="match status" value="1"/>
</dbReference>
<proteinExistence type="predicted"/>
<dbReference type="Pfam" id="PF12146">
    <property type="entry name" value="Hydrolase_4"/>
    <property type="match status" value="1"/>
</dbReference>
<dbReference type="SUPFAM" id="SSF53474">
    <property type="entry name" value="alpha/beta-Hydrolases"/>
    <property type="match status" value="1"/>
</dbReference>
<protein>
    <submittedName>
        <fullName evidence="2">Alpha/beta hydrolase</fullName>
    </submittedName>
</protein>
<dbReference type="InterPro" id="IPR029058">
    <property type="entry name" value="AB_hydrolase_fold"/>
</dbReference>
<comment type="caution">
    <text evidence="2">The sequence shown here is derived from an EMBL/GenBank/DDBJ whole genome shotgun (WGS) entry which is preliminary data.</text>
</comment>
<dbReference type="Proteomes" id="UP001500483">
    <property type="component" value="Unassembled WGS sequence"/>
</dbReference>
<dbReference type="EMBL" id="BAAAYK010000038">
    <property type="protein sequence ID" value="GAA3365230.1"/>
    <property type="molecule type" value="Genomic_DNA"/>
</dbReference>
<dbReference type="Gene3D" id="3.40.50.1820">
    <property type="entry name" value="alpha/beta hydrolase"/>
    <property type="match status" value="1"/>
</dbReference>
<feature type="domain" description="Serine aminopeptidase S33" evidence="1">
    <location>
        <begin position="112"/>
        <end position="357"/>
    </location>
</feature>
<sequence length="377" mass="40650">MRIVEPTPYLRGVRAVSEPGSDTAVGPSYAEHRHWLRYQEFFPSGLSLEPEPDAEPRGSASRLLTGRGLPAEALPNTAVQPEAPAPGMPVEEWWSWRGRRVHLDRIARPDAPAKVIALHGIGGYGRMLTPYGRLPALADLEFLAPDLPGFGLTSSGLRNVTYAGWLRCVTDLVAAERRTDQRPVVLMGVGSAGRLAYDVAARAGAGGSVAGVLVTGLADPRRDDVRRMLATTPEVGRWSGLLGLLPGSVPMPLPPAWAPVRWLVNIAAMSNHAQFAHAIWADPLAGGNWMSLGFLRSYLVAAPAVEPEDYAGPPVLLAHPAEDRWSPPRLSQEFFDRLGARGRFAELNGAGHLPTEESGLADLDRAVRDYVDELGLT</sequence>
<evidence type="ECO:0000313" key="2">
    <source>
        <dbReference type="EMBL" id="GAA3365230.1"/>
    </source>
</evidence>
<gene>
    <name evidence="2" type="ORF">GCM10020366_64320</name>
</gene>
<reference evidence="3" key="1">
    <citation type="journal article" date="2019" name="Int. J. Syst. Evol. Microbiol.">
        <title>The Global Catalogue of Microorganisms (GCM) 10K type strain sequencing project: providing services to taxonomists for standard genome sequencing and annotation.</title>
        <authorList>
            <consortium name="The Broad Institute Genomics Platform"/>
            <consortium name="The Broad Institute Genome Sequencing Center for Infectious Disease"/>
            <person name="Wu L."/>
            <person name="Ma J."/>
        </authorList>
    </citation>
    <scope>NUCLEOTIDE SEQUENCE [LARGE SCALE GENOMIC DNA]</scope>
    <source>
        <strain evidence="3">JCM 9687</strain>
    </source>
</reference>
<dbReference type="InterPro" id="IPR022742">
    <property type="entry name" value="Hydrolase_4"/>
</dbReference>
<dbReference type="GO" id="GO:0016787">
    <property type="term" value="F:hydrolase activity"/>
    <property type="evidence" value="ECO:0007669"/>
    <property type="project" value="UniProtKB-KW"/>
</dbReference>